<proteinExistence type="predicted"/>
<feature type="compositionally biased region" description="Basic and acidic residues" evidence="1">
    <location>
        <begin position="494"/>
        <end position="514"/>
    </location>
</feature>
<feature type="compositionally biased region" description="Low complexity" evidence="1">
    <location>
        <begin position="315"/>
        <end position="339"/>
    </location>
</feature>
<dbReference type="AlphaFoldDB" id="A0A6V7S9C0"/>
<name>A0A6V7S9C0_PLAVN</name>
<keyword evidence="2" id="KW-0812">Transmembrane</keyword>
<feature type="compositionally biased region" description="Low complexity" evidence="1">
    <location>
        <begin position="476"/>
        <end position="487"/>
    </location>
</feature>
<feature type="region of interest" description="Disordered" evidence="1">
    <location>
        <begin position="271"/>
        <end position="609"/>
    </location>
</feature>
<sequence length="936" mass="102792">MDPKVCDFLHEVDEYFTKGIVNEKKFNKFTECHSYCPYENNLKENKCTNNYERINALGSYLFNKIHEFDKTYSKKYGVSKHIEIFMIWLGSKSFKMDNDYKATLEEYYKNHLENIMVNAIYWKTISKNLYKNATIRKMDELYSLLDNVCKLITEYNKKPTNPNRKSLGNHAVQCRNFYKTIHKSINECKPYLHLLDSVKMMYENFRSQKIDNNYNIPSKDRILLLKSIQPLITFNNENKLFVPVAANFSFDDKECKEAKSNDEKIGKQIALTKSQDFGKSKNPARRAQTRVSENLQRGNPGSLQLKQPFGKSPTAARPQQKPGAKQQQASQSQTQPVAPVKSTDTQKSDPPPVSSHKPGLPPAPPSASSKKDTKLNTPQTGEIHKNGPGGPGDGKGDSNSDPGVKSSGSSGGQGSGAHGSGGTGVRSGDQAGKGDAGNGGNGGDSAQGDQGKSPGGTGSVQGGQAKGPKDISRGNPAPASSGTGTTPSSPPEPKTQEPKTQESKPPESQPKKIESPPQQQSQQQPQPQPQPQQQSDPPTADPSSPQKGTPLPKPQEGGSDSQNAPKTSDNSKENTGGTNDNTGDPSSGNKNLGGGSSDPTSSTSGGSFDWESSIFEFILKGKEYYDKASEFIEKNRQTFEDTKDKIRGAYNDTVENLKSTYNASSDYLNKFISDVTSHLNQFDTPPKSGSSGNNLPQNSDQSQKNGNPPPIPPSKDPQPPSPQITPPAPPSNPMQNPIQDPPKGSLQQNQSPPQPQYITHQNPHFPAQINQPNSQKIGQLIKSLSSDIILKKPWNIFPTTWNGSGDCKPEIKFMNATLVCCTSEQCSLTGIPVILVLIPIILLIAYKYLSFVSSKKSEKKNMKKVINFHDGNRKTKIIISSCDKKKDLKPVINSVSGKKDSLLNIYKLIQADPMPFINLFFLLIFFVYKRKRDTIE</sequence>
<dbReference type="InterPro" id="IPR006477">
    <property type="entry name" value="Yir_bir_cir"/>
</dbReference>
<feature type="region of interest" description="Disordered" evidence="1">
    <location>
        <begin position="679"/>
        <end position="771"/>
    </location>
</feature>
<feature type="compositionally biased region" description="Gly residues" evidence="1">
    <location>
        <begin position="434"/>
        <end position="445"/>
    </location>
</feature>
<evidence type="ECO:0000256" key="1">
    <source>
        <dbReference type="SAM" id="MobiDB-lite"/>
    </source>
</evidence>
<dbReference type="VEuPathDB" id="PlasmoDB:PVBDA_0904770"/>
<dbReference type="VEuPathDB" id="PlasmoDB:PVLDE_1000040"/>
<gene>
    <name evidence="3" type="ORF">PVSEL_0100240</name>
</gene>
<feature type="compositionally biased region" description="Polar residues" evidence="1">
    <location>
        <begin position="558"/>
        <end position="585"/>
    </location>
</feature>
<feature type="compositionally biased region" description="Pro residues" evidence="1">
    <location>
        <begin position="707"/>
        <end position="732"/>
    </location>
</feature>
<dbReference type="Proteomes" id="UP000515697">
    <property type="component" value="Chromosome PVSEL_01"/>
</dbReference>
<dbReference type="VEuPathDB" id="PlasmoDB:PVBDA_0200080"/>
<dbReference type="VEuPathDB" id="PlasmoDB:PVBDA_0502630"/>
<protein>
    <submittedName>
        <fullName evidence="3">PIR protein CIR protein</fullName>
    </submittedName>
</protein>
<feature type="compositionally biased region" description="Pro residues" evidence="1">
    <location>
        <begin position="349"/>
        <end position="365"/>
    </location>
</feature>
<dbReference type="VEuPathDB" id="PlasmoDB:PVPCR_0800150"/>
<dbReference type="Pfam" id="PF06022">
    <property type="entry name" value="Cir_Bir_Yir"/>
    <property type="match status" value="1"/>
</dbReference>
<feature type="transmembrane region" description="Helical" evidence="2">
    <location>
        <begin position="830"/>
        <end position="849"/>
    </location>
</feature>
<feature type="compositionally biased region" description="Gly residues" evidence="1">
    <location>
        <begin position="453"/>
        <end position="465"/>
    </location>
</feature>
<dbReference type="VEuPathDB" id="PlasmoDB:PVVCY_0101560"/>
<reference evidence="3 4" key="1">
    <citation type="submission" date="2020-08" db="EMBL/GenBank/DDBJ databases">
        <authorList>
            <person name="Ramaprasad A."/>
        </authorList>
    </citation>
    <scope>NUCLEOTIDE SEQUENCE [LARGE SCALE GENOMIC DNA]</scope>
</reference>
<feature type="compositionally biased region" description="Polar residues" evidence="1">
    <location>
        <begin position="679"/>
        <end position="706"/>
    </location>
</feature>
<feature type="compositionally biased region" description="Polar residues" evidence="1">
    <location>
        <begin position="289"/>
        <end position="305"/>
    </location>
</feature>
<keyword evidence="2" id="KW-0472">Membrane</keyword>
<dbReference type="VEuPathDB" id="PlasmoDB:PVPCR_0101600"/>
<dbReference type="VEuPathDB" id="PlasmoDB:PVSEL_0100240"/>
<keyword evidence="2" id="KW-1133">Transmembrane helix</keyword>
<feature type="compositionally biased region" description="Low complexity" evidence="1">
    <location>
        <begin position="397"/>
        <end position="408"/>
    </location>
</feature>
<feature type="compositionally biased region" description="Low complexity" evidence="1">
    <location>
        <begin position="515"/>
        <end position="546"/>
    </location>
</feature>
<dbReference type="VEuPathDB" id="PlasmoDB:PVVCY_0800010"/>
<evidence type="ECO:0000256" key="2">
    <source>
        <dbReference type="SAM" id="Phobius"/>
    </source>
</evidence>
<dbReference type="EMBL" id="LR865422">
    <property type="protein sequence ID" value="CAD2095017.1"/>
    <property type="molecule type" value="Genomic_DNA"/>
</dbReference>
<dbReference type="VEuPathDB" id="PlasmoDB:PVPCR_1204850"/>
<evidence type="ECO:0000313" key="4">
    <source>
        <dbReference type="Proteomes" id="UP000515697"/>
    </source>
</evidence>
<feature type="compositionally biased region" description="Polar residues" evidence="1">
    <location>
        <begin position="757"/>
        <end position="771"/>
    </location>
</feature>
<evidence type="ECO:0000313" key="3">
    <source>
        <dbReference type="EMBL" id="CAD2095017.1"/>
    </source>
</evidence>
<dbReference type="VEuPathDB" id="PlasmoDB:PVLDE_0100150"/>
<accession>A0A6V7S9C0</accession>
<feature type="compositionally biased region" description="Gly residues" evidence="1">
    <location>
        <begin position="409"/>
        <end position="425"/>
    </location>
</feature>
<organism evidence="3 4">
    <name type="scientific">Plasmodium vinckei</name>
    <dbReference type="NCBI Taxonomy" id="5860"/>
    <lineage>
        <taxon>Eukaryota</taxon>
        <taxon>Sar</taxon>
        <taxon>Alveolata</taxon>
        <taxon>Apicomplexa</taxon>
        <taxon>Aconoidasida</taxon>
        <taxon>Haemosporida</taxon>
        <taxon>Plasmodiidae</taxon>
        <taxon>Plasmodium</taxon>
        <taxon>Plasmodium (Vinckeia)</taxon>
    </lineage>
</organism>
<feature type="compositionally biased region" description="Low complexity" evidence="1">
    <location>
        <begin position="597"/>
        <end position="607"/>
    </location>
</feature>